<proteinExistence type="inferred from homology"/>
<gene>
    <name evidence="13" type="ORF">TTAC_LOCUS781</name>
</gene>
<dbReference type="EMBL" id="UYWX01000097">
    <property type="protein sequence ID" value="VDM16983.1"/>
    <property type="molecule type" value="Genomic_DNA"/>
</dbReference>
<evidence type="ECO:0000256" key="7">
    <source>
        <dbReference type="ARBA" id="ARBA00023017"/>
    </source>
</evidence>
<sequence length="917" mass="104055">MLTYIEKLNPEAFAILDGQDSHVVLAPDLPTWDDNQPSQYRKSHRQPHRLLRLPDTNSFPVQESLVPIRAATWRICWPEICRGTCACVGISIHPNTPGSSFDRLLYWDLAHCSPSRLDAQTQVNGLPAADFTMTLGVRWTGCRLLEASLTYHFAELPPSAARTLRREVWLERLDVPSVTLSPFISTAWGFAEIEMQFVGFLRHDSEVDAWSNLEQRVKDLPFPKNVRNQFRLFKKRADFGKQCNFFDRASEIHADIPPNPELAEQFILRNPVSRGIQHASEMSEHEVNTERVLSEVRGINHTEGGWPKDVNHNEPEQVQRYRKKIEKDELYATALNTLASSVEHCIKQNNALNIYEEYFDDTENDASEEPPSARLVNVFRPEAVLKRAYSILAAKGLWDRRKGSFPVESSPVENSHRDPAWQVIWIQSKTGTEFFSTSTDGQVLWWDVRKMNEPMEILYLDPTKNQDLNCSIGAYALEYEPTIPTKFMAGTEQGMIISCNRKGKSPAEKVAAVFPGHKGPVYALQRNPFFTKFFLSVGDWSARIWSEDMKDDPIMWTPYHDSGATDGCWSPVRPALFFMTRLNGHLELWDYVFKQREPTLNIKISEDSLHCVRVNEEGQLVAVGSRSGVTTILELSGGFTTAAKNEKATVGAMFERETHREKILETRAKELRVKEKQRAMAEAAAAGGPTAPTQGSRPIEVPIENVEKKEVTDGETAGEKTEDKEEKEREGEEEEEEKEASVEELSPEELLNKVEEDFFDMIEEERRKRERDNNERSRRLESLNGAGDDDEEEEEEDEEEEDETEAVATVLATAAANEHEDNEEDANESEEEREEETEGEDLAADAIEGAELPNHTTPEGNEAIELYDSVEQNEVGLKIPDSKNYTAITQFYPSSTCQLNGDILKIDDGDAEKGLHR</sequence>
<evidence type="ECO:0000256" key="4">
    <source>
        <dbReference type="ARBA" id="ARBA00022574"/>
    </source>
</evidence>
<evidence type="ECO:0000256" key="6">
    <source>
        <dbReference type="ARBA" id="ARBA00022737"/>
    </source>
</evidence>
<dbReference type="GO" id="GO:0003341">
    <property type="term" value="P:cilium movement"/>
    <property type="evidence" value="ECO:0007669"/>
    <property type="project" value="TreeGrafter"/>
</dbReference>
<protein>
    <submittedName>
        <fullName evidence="15">Dynein intermediate chain 3, ciliary</fullName>
    </submittedName>
</protein>
<evidence type="ECO:0000256" key="9">
    <source>
        <dbReference type="ARBA" id="ARBA00023175"/>
    </source>
</evidence>
<evidence type="ECO:0000256" key="1">
    <source>
        <dbReference type="ARBA" id="ARBA00004430"/>
    </source>
</evidence>
<keyword evidence="9" id="KW-0505">Motor protein</keyword>
<dbReference type="GO" id="GO:0045503">
    <property type="term" value="F:dynein light chain binding"/>
    <property type="evidence" value="ECO:0007669"/>
    <property type="project" value="TreeGrafter"/>
</dbReference>
<accession>A0A158RDK3</accession>
<dbReference type="SMART" id="SM00320">
    <property type="entry name" value="WD40"/>
    <property type="match status" value="4"/>
</dbReference>
<keyword evidence="11" id="KW-0966">Cell projection</keyword>
<evidence type="ECO:0000256" key="3">
    <source>
        <dbReference type="ARBA" id="ARBA00022490"/>
    </source>
</evidence>
<dbReference type="OrthoDB" id="366230at2759"/>
<dbReference type="Gene3D" id="2.130.10.10">
    <property type="entry name" value="YVTN repeat-like/Quinoprotein amine dehydrogenase"/>
    <property type="match status" value="2"/>
</dbReference>
<keyword evidence="10" id="KW-0206">Cytoskeleton</keyword>
<dbReference type="AlphaFoldDB" id="A0A158RDK3"/>
<evidence type="ECO:0000313" key="15">
    <source>
        <dbReference type="WBParaSite" id="TTAC_0000078001-mRNA-1"/>
    </source>
</evidence>
<feature type="compositionally biased region" description="Acidic residues" evidence="12">
    <location>
        <begin position="787"/>
        <end position="805"/>
    </location>
</feature>
<dbReference type="Proteomes" id="UP000274429">
    <property type="component" value="Unassembled WGS sequence"/>
</dbReference>
<dbReference type="PANTHER" id="PTHR12442">
    <property type="entry name" value="DYNEIN INTERMEDIATE CHAIN"/>
    <property type="match status" value="1"/>
</dbReference>
<dbReference type="SUPFAM" id="SSF50978">
    <property type="entry name" value="WD40 repeat-like"/>
    <property type="match status" value="1"/>
</dbReference>
<feature type="region of interest" description="Disordered" evidence="12">
    <location>
        <begin position="674"/>
        <end position="860"/>
    </location>
</feature>
<feature type="compositionally biased region" description="Low complexity" evidence="12">
    <location>
        <begin position="806"/>
        <end position="816"/>
    </location>
</feature>
<dbReference type="InterPro" id="IPR050687">
    <property type="entry name" value="Dynein_IC"/>
</dbReference>
<reference evidence="13 14" key="2">
    <citation type="submission" date="2018-11" db="EMBL/GenBank/DDBJ databases">
        <authorList>
            <consortium name="Pathogen Informatics"/>
        </authorList>
    </citation>
    <scope>NUCLEOTIDE SEQUENCE [LARGE SCALE GENOMIC DNA]</scope>
</reference>
<dbReference type="WBParaSite" id="TTAC_0000078001-mRNA-1">
    <property type="protein sequence ID" value="TTAC_0000078001-mRNA-1"/>
    <property type="gene ID" value="TTAC_0000078001"/>
</dbReference>
<organism evidence="15">
    <name type="scientific">Hydatigena taeniaeformis</name>
    <name type="common">Feline tapeworm</name>
    <name type="synonym">Taenia taeniaeformis</name>
    <dbReference type="NCBI Taxonomy" id="6205"/>
    <lineage>
        <taxon>Eukaryota</taxon>
        <taxon>Metazoa</taxon>
        <taxon>Spiralia</taxon>
        <taxon>Lophotrochozoa</taxon>
        <taxon>Platyhelminthes</taxon>
        <taxon>Cestoda</taxon>
        <taxon>Eucestoda</taxon>
        <taxon>Cyclophyllidea</taxon>
        <taxon>Taeniidae</taxon>
        <taxon>Hydatigera</taxon>
    </lineage>
</organism>
<keyword evidence="14" id="KW-1185">Reference proteome</keyword>
<name>A0A158RDK3_HYDTA</name>
<evidence type="ECO:0000313" key="13">
    <source>
        <dbReference type="EMBL" id="VDM16983.1"/>
    </source>
</evidence>
<evidence type="ECO:0000256" key="12">
    <source>
        <dbReference type="SAM" id="MobiDB-lite"/>
    </source>
</evidence>
<evidence type="ECO:0000256" key="2">
    <source>
        <dbReference type="ARBA" id="ARBA00011059"/>
    </source>
</evidence>
<reference evidence="15" key="1">
    <citation type="submission" date="2016-04" db="UniProtKB">
        <authorList>
            <consortium name="WormBaseParasite"/>
        </authorList>
    </citation>
    <scope>IDENTIFICATION</scope>
</reference>
<dbReference type="InterPro" id="IPR036322">
    <property type="entry name" value="WD40_repeat_dom_sf"/>
</dbReference>
<comment type="subcellular location">
    <subcellularLocation>
        <location evidence="1">Cytoplasm</location>
        <location evidence="1">Cytoskeleton</location>
        <location evidence="1">Cilium axoneme</location>
    </subcellularLocation>
</comment>
<keyword evidence="8" id="KW-0969">Cilium</keyword>
<evidence type="ECO:0000256" key="10">
    <source>
        <dbReference type="ARBA" id="ARBA00023212"/>
    </source>
</evidence>
<dbReference type="STRING" id="6205.A0A158RDK3"/>
<keyword evidence="4" id="KW-0853">WD repeat</keyword>
<dbReference type="InterPro" id="IPR015943">
    <property type="entry name" value="WD40/YVTN_repeat-like_dom_sf"/>
</dbReference>
<dbReference type="PANTHER" id="PTHR12442:SF7">
    <property type="entry name" value="DYNEIN AXONEMAL INTERMEDIATE CHAIN 2"/>
    <property type="match status" value="1"/>
</dbReference>
<keyword evidence="5" id="KW-0493">Microtubule</keyword>
<feature type="compositionally biased region" description="Low complexity" evidence="12">
    <location>
        <begin position="680"/>
        <end position="693"/>
    </location>
</feature>
<feature type="compositionally biased region" description="Acidic residues" evidence="12">
    <location>
        <begin position="820"/>
        <end position="843"/>
    </location>
</feature>
<dbReference type="InterPro" id="IPR001680">
    <property type="entry name" value="WD40_rpt"/>
</dbReference>
<dbReference type="GO" id="GO:0005874">
    <property type="term" value="C:microtubule"/>
    <property type="evidence" value="ECO:0007669"/>
    <property type="project" value="UniProtKB-KW"/>
</dbReference>
<feature type="compositionally biased region" description="Basic and acidic residues" evidence="12">
    <location>
        <begin position="705"/>
        <end position="730"/>
    </location>
</feature>
<keyword evidence="3" id="KW-0963">Cytoplasm</keyword>
<evidence type="ECO:0000256" key="5">
    <source>
        <dbReference type="ARBA" id="ARBA00022701"/>
    </source>
</evidence>
<evidence type="ECO:0000256" key="11">
    <source>
        <dbReference type="ARBA" id="ARBA00023273"/>
    </source>
</evidence>
<dbReference type="GO" id="GO:0045504">
    <property type="term" value="F:dynein heavy chain binding"/>
    <property type="evidence" value="ECO:0007669"/>
    <property type="project" value="TreeGrafter"/>
</dbReference>
<evidence type="ECO:0000256" key="8">
    <source>
        <dbReference type="ARBA" id="ARBA00023069"/>
    </source>
</evidence>
<dbReference type="GO" id="GO:0036158">
    <property type="term" value="P:outer dynein arm assembly"/>
    <property type="evidence" value="ECO:0007669"/>
    <property type="project" value="TreeGrafter"/>
</dbReference>
<feature type="compositionally biased region" description="Basic and acidic residues" evidence="12">
    <location>
        <begin position="764"/>
        <end position="781"/>
    </location>
</feature>
<keyword evidence="7" id="KW-0243">Dynein</keyword>
<comment type="similarity">
    <text evidence="2">Belongs to the dynein intermediate chain family.</text>
</comment>
<evidence type="ECO:0000313" key="14">
    <source>
        <dbReference type="Proteomes" id="UP000274429"/>
    </source>
</evidence>
<dbReference type="GO" id="GO:0036157">
    <property type="term" value="C:outer dynein arm"/>
    <property type="evidence" value="ECO:0007669"/>
    <property type="project" value="TreeGrafter"/>
</dbReference>
<keyword evidence="6" id="KW-0677">Repeat</keyword>